<evidence type="ECO:0000313" key="1">
    <source>
        <dbReference type="EMBL" id="QJA98617.1"/>
    </source>
</evidence>
<dbReference type="AlphaFoldDB" id="A0A6M3M2C9"/>
<gene>
    <name evidence="1" type="ORF">MM171A01690_0006</name>
    <name evidence="2" type="ORF">MM171B02299_0004</name>
</gene>
<name>A0A6M3M2C9_9ZZZZ</name>
<reference evidence="2" key="1">
    <citation type="submission" date="2020-03" db="EMBL/GenBank/DDBJ databases">
        <title>The deep terrestrial virosphere.</title>
        <authorList>
            <person name="Holmfeldt K."/>
            <person name="Nilsson E."/>
            <person name="Simone D."/>
            <person name="Lopez-Fernandez M."/>
            <person name="Wu X."/>
            <person name="de Brujin I."/>
            <person name="Lundin D."/>
            <person name="Andersson A."/>
            <person name="Bertilsson S."/>
            <person name="Dopson M."/>
        </authorList>
    </citation>
    <scope>NUCLEOTIDE SEQUENCE</scope>
    <source>
        <strain evidence="1">MM171A01690</strain>
        <strain evidence="2">MM171B02299</strain>
    </source>
</reference>
<dbReference type="InterPro" id="IPR044000">
    <property type="entry name" value="Phage_tube_2"/>
</dbReference>
<sequence>MATRGIQSVLLLGKESTWGTAVATAKYLGLIQSISTEVAQGSKEYHGIGQAKAAETGGGLLNLRLTIDFMPTNGRFLEYFMFGGTTTHVDDSATDCTHTLVYANDMPSFTVHEAYEKGGTDLENVWSGFIADSCTLSMNVDGELSCSVSGVCKDLDASGTTAESPPTQNEAPIKGFQGGLNIGGAVSLVQSWSLTTSRNAKVIHGMGDRVPADGGSNILNTSFSAKIGYNANTWDAGVSGAAGGGTSAEPSDVTVTLSGDNGVALGSGERSISLALANGQYSNSSRNSGLNDFVMNDISGVGTLSTTTFVDQVLQASW</sequence>
<dbReference type="EMBL" id="MT143595">
    <property type="protein sequence ID" value="QJA98617.1"/>
    <property type="molecule type" value="Genomic_DNA"/>
</dbReference>
<evidence type="ECO:0000313" key="2">
    <source>
        <dbReference type="EMBL" id="QJB01578.1"/>
    </source>
</evidence>
<accession>A0A6M3M2C9</accession>
<organism evidence="2">
    <name type="scientific">viral metagenome</name>
    <dbReference type="NCBI Taxonomy" id="1070528"/>
    <lineage>
        <taxon>unclassified sequences</taxon>
        <taxon>metagenomes</taxon>
        <taxon>organismal metagenomes</taxon>
    </lineage>
</organism>
<dbReference type="Pfam" id="PF18906">
    <property type="entry name" value="Phage_tube_2"/>
    <property type="match status" value="1"/>
</dbReference>
<protein>
    <submittedName>
        <fullName evidence="2">Putative tail protein</fullName>
    </submittedName>
</protein>
<proteinExistence type="predicted"/>
<dbReference type="EMBL" id="MT143716">
    <property type="protein sequence ID" value="QJB01578.1"/>
    <property type="molecule type" value="Genomic_DNA"/>
</dbReference>